<sequence length="340" mass="37768">MLASPLISVIVAAHDLQGQLGVCLKSILDQSFRDVEVVAVLDQSAHCPADLVDDYARRDGRLSVVRLTGVAGIGRIRNAGAERAAGDYLLFLDSDHIVRGETLQAMADRLRAAGEPDVLLFGHTRLHRSRSWPGAAAGLLAQQGSEPFAPLDRPEFFGAPAYSWDRLVRRELWTGQQLAFPDGLHEEVTVVHRAMLAADRIAVLKWNCVQIRRRHTQHPAGSPDGTHFDVFGRYEESFGLLGERGALDVVAPALFTRMIRHYLFLLNLEGCLSRSERPRFFERASEHYRRYLPDGYDHPDGREGVKFQLMASGRYSALEAASLPQRARGLVSRGAALRGR</sequence>
<dbReference type="PANTHER" id="PTHR22916:SF3">
    <property type="entry name" value="UDP-GLCNAC:BETAGAL BETA-1,3-N-ACETYLGLUCOSAMINYLTRANSFERASE-LIKE PROTEIN 1"/>
    <property type="match status" value="1"/>
</dbReference>
<evidence type="ECO:0000259" key="1">
    <source>
        <dbReference type="Pfam" id="PF00535"/>
    </source>
</evidence>
<dbReference type="EMBL" id="CP053189">
    <property type="protein sequence ID" value="QJS08127.1"/>
    <property type="molecule type" value="Genomic_DNA"/>
</dbReference>
<keyword evidence="3" id="KW-1185">Reference proteome</keyword>
<dbReference type="PANTHER" id="PTHR22916">
    <property type="entry name" value="GLYCOSYLTRANSFERASE"/>
    <property type="match status" value="1"/>
</dbReference>
<evidence type="ECO:0000313" key="2">
    <source>
        <dbReference type="EMBL" id="QJS08127.1"/>
    </source>
</evidence>
<dbReference type="InterPro" id="IPR001173">
    <property type="entry name" value="Glyco_trans_2-like"/>
</dbReference>
<dbReference type="RefSeq" id="WP_171150022.1">
    <property type="nucleotide sequence ID" value="NZ_CP053189.1"/>
</dbReference>
<organism evidence="2 3">
    <name type="scientific">Streptomyces argyrophylli</name>
    <dbReference type="NCBI Taxonomy" id="2726118"/>
    <lineage>
        <taxon>Bacteria</taxon>
        <taxon>Bacillati</taxon>
        <taxon>Actinomycetota</taxon>
        <taxon>Actinomycetes</taxon>
        <taxon>Kitasatosporales</taxon>
        <taxon>Streptomycetaceae</taxon>
        <taxon>Streptomyces</taxon>
    </lineage>
</organism>
<accession>A0A6M4PBY9</accession>
<dbReference type="InterPro" id="IPR029044">
    <property type="entry name" value="Nucleotide-diphossugar_trans"/>
</dbReference>
<dbReference type="Proteomes" id="UP000502641">
    <property type="component" value="Chromosome"/>
</dbReference>
<proteinExistence type="predicted"/>
<gene>
    <name evidence="2" type="ORF">HKX69_00010</name>
</gene>
<evidence type="ECO:0000313" key="3">
    <source>
        <dbReference type="Proteomes" id="UP000502641"/>
    </source>
</evidence>
<feature type="domain" description="Glycosyltransferase 2-like" evidence="1">
    <location>
        <begin position="8"/>
        <end position="114"/>
    </location>
</feature>
<dbReference type="GO" id="GO:0016758">
    <property type="term" value="F:hexosyltransferase activity"/>
    <property type="evidence" value="ECO:0007669"/>
    <property type="project" value="UniProtKB-ARBA"/>
</dbReference>
<dbReference type="SUPFAM" id="SSF53448">
    <property type="entry name" value="Nucleotide-diphospho-sugar transferases"/>
    <property type="match status" value="1"/>
</dbReference>
<dbReference type="AlphaFoldDB" id="A0A6M4PBY9"/>
<dbReference type="Gene3D" id="3.90.550.10">
    <property type="entry name" value="Spore Coat Polysaccharide Biosynthesis Protein SpsA, Chain A"/>
    <property type="match status" value="1"/>
</dbReference>
<reference evidence="2 3" key="1">
    <citation type="submission" date="2020-05" db="EMBL/GenBank/DDBJ databases">
        <authorList>
            <person name="Li K."/>
        </authorList>
    </citation>
    <scope>NUCLEOTIDE SEQUENCE [LARGE SCALE GENOMIC DNA]</scope>
    <source>
        <strain evidence="3">jing01</strain>
    </source>
</reference>
<dbReference type="CDD" id="cd00761">
    <property type="entry name" value="Glyco_tranf_GTA_type"/>
    <property type="match status" value="1"/>
</dbReference>
<dbReference type="KEGG" id="sarg:HKX69_00010"/>
<protein>
    <submittedName>
        <fullName evidence="2">Glycosyltransferase family 2 protein</fullName>
    </submittedName>
</protein>
<name>A0A6M4PBY9_9ACTN</name>
<dbReference type="Pfam" id="PF00535">
    <property type="entry name" value="Glycos_transf_2"/>
    <property type="match status" value="1"/>
</dbReference>